<reference evidence="1 2" key="1">
    <citation type="submission" date="2014-06" db="EMBL/GenBank/DDBJ databases">
        <authorList>
            <consortium name="DOE Joint Genome Institute"/>
            <person name="Kuo A."/>
            <person name="Kohler A."/>
            <person name="Nagy L.G."/>
            <person name="Floudas D."/>
            <person name="Copeland A."/>
            <person name="Barry K.W."/>
            <person name="Cichocki N."/>
            <person name="Veneault-Fourrey C."/>
            <person name="LaButti K."/>
            <person name="Lindquist E.A."/>
            <person name="Lipzen A."/>
            <person name="Lundell T."/>
            <person name="Morin E."/>
            <person name="Murat C."/>
            <person name="Sun H."/>
            <person name="Tunlid A."/>
            <person name="Henrissat B."/>
            <person name="Grigoriev I.V."/>
            <person name="Hibbett D.S."/>
            <person name="Martin F."/>
            <person name="Nordberg H.P."/>
            <person name="Cantor M.N."/>
            <person name="Hua S.X."/>
        </authorList>
    </citation>
    <scope>NUCLEOTIDE SEQUENCE [LARGE SCALE GENOMIC DNA]</scope>
    <source>
        <strain evidence="1 2">ATCC 200175</strain>
    </source>
</reference>
<dbReference type="Proteomes" id="UP000053647">
    <property type="component" value="Unassembled WGS sequence"/>
</dbReference>
<dbReference type="AlphaFoldDB" id="A0A0C9TTN5"/>
<proteinExistence type="predicted"/>
<name>A0A0C9TTN5_PAXIN</name>
<accession>A0A0C9TTN5</accession>
<organism evidence="1 2">
    <name type="scientific">Paxillus involutus ATCC 200175</name>
    <dbReference type="NCBI Taxonomy" id="664439"/>
    <lineage>
        <taxon>Eukaryota</taxon>
        <taxon>Fungi</taxon>
        <taxon>Dikarya</taxon>
        <taxon>Basidiomycota</taxon>
        <taxon>Agaricomycotina</taxon>
        <taxon>Agaricomycetes</taxon>
        <taxon>Agaricomycetidae</taxon>
        <taxon>Boletales</taxon>
        <taxon>Paxilineae</taxon>
        <taxon>Paxillaceae</taxon>
        <taxon>Paxillus</taxon>
    </lineage>
</organism>
<dbReference type="EMBL" id="KN819403">
    <property type="protein sequence ID" value="KIJ10561.1"/>
    <property type="molecule type" value="Genomic_DNA"/>
</dbReference>
<dbReference type="OrthoDB" id="2689235at2759"/>
<evidence type="ECO:0000313" key="1">
    <source>
        <dbReference type="EMBL" id="KIJ10561.1"/>
    </source>
</evidence>
<reference evidence="2" key="2">
    <citation type="submission" date="2015-01" db="EMBL/GenBank/DDBJ databases">
        <title>Evolutionary Origins and Diversification of the Mycorrhizal Mutualists.</title>
        <authorList>
            <consortium name="DOE Joint Genome Institute"/>
            <consortium name="Mycorrhizal Genomics Consortium"/>
            <person name="Kohler A."/>
            <person name="Kuo A."/>
            <person name="Nagy L.G."/>
            <person name="Floudas D."/>
            <person name="Copeland A."/>
            <person name="Barry K.W."/>
            <person name="Cichocki N."/>
            <person name="Veneault-Fourrey C."/>
            <person name="LaButti K."/>
            <person name="Lindquist E.A."/>
            <person name="Lipzen A."/>
            <person name="Lundell T."/>
            <person name="Morin E."/>
            <person name="Murat C."/>
            <person name="Riley R."/>
            <person name="Ohm R."/>
            <person name="Sun H."/>
            <person name="Tunlid A."/>
            <person name="Henrissat B."/>
            <person name="Grigoriev I.V."/>
            <person name="Hibbett D.S."/>
            <person name="Martin F."/>
        </authorList>
    </citation>
    <scope>NUCLEOTIDE SEQUENCE [LARGE SCALE GENOMIC DNA]</scope>
    <source>
        <strain evidence="2">ATCC 200175</strain>
    </source>
</reference>
<dbReference type="HOGENOM" id="CLU_3107028_0_0_1"/>
<gene>
    <name evidence="1" type="ORF">PAXINDRAFT_85894</name>
</gene>
<evidence type="ECO:0000313" key="2">
    <source>
        <dbReference type="Proteomes" id="UP000053647"/>
    </source>
</evidence>
<protein>
    <submittedName>
        <fullName evidence="1">Uncharacterized protein</fullName>
    </submittedName>
</protein>
<keyword evidence="2" id="KW-1185">Reference proteome</keyword>
<sequence>MKFSVDNKLLSFILLNSLPKTSEWEMFKSSVVNTVEESNLTFDAIETRITA</sequence>